<evidence type="ECO:0000256" key="5">
    <source>
        <dbReference type="ARBA" id="ARBA00022801"/>
    </source>
</evidence>
<dbReference type="SUPFAM" id="SSF55945">
    <property type="entry name" value="TATA-box binding protein-like"/>
    <property type="match status" value="1"/>
</dbReference>
<evidence type="ECO:0000256" key="9">
    <source>
        <dbReference type="ARBA" id="ARBA00023268"/>
    </source>
</evidence>
<dbReference type="GO" id="GO:0140078">
    <property type="term" value="F:class I DNA-(apurinic or apyrimidinic site) endonuclease activity"/>
    <property type="evidence" value="ECO:0007669"/>
    <property type="project" value="UniProtKB-EC"/>
</dbReference>
<dbReference type="InterPro" id="IPR003265">
    <property type="entry name" value="HhH-GPD_domain"/>
</dbReference>
<dbReference type="Gene3D" id="3.30.310.40">
    <property type="match status" value="1"/>
</dbReference>
<proteinExistence type="inferred from homology"/>
<dbReference type="InterPro" id="IPR052054">
    <property type="entry name" value="Oxidative_DNA_repair_enzyme"/>
</dbReference>
<keyword evidence="4" id="KW-0227">DNA damage</keyword>
<evidence type="ECO:0000256" key="4">
    <source>
        <dbReference type="ARBA" id="ARBA00022763"/>
    </source>
</evidence>
<evidence type="ECO:0000313" key="17">
    <source>
        <dbReference type="Proteomes" id="UP000275078"/>
    </source>
</evidence>
<evidence type="ECO:0000256" key="14">
    <source>
        <dbReference type="SAM" id="MobiDB-lite"/>
    </source>
</evidence>
<dbReference type="CDD" id="cd00056">
    <property type="entry name" value="ENDO3c"/>
    <property type="match status" value="1"/>
</dbReference>
<dbReference type="InterPro" id="IPR023170">
    <property type="entry name" value="HhH_base_excis_C"/>
</dbReference>
<evidence type="ECO:0000256" key="2">
    <source>
        <dbReference type="ARBA" id="ARBA00010679"/>
    </source>
</evidence>
<dbReference type="Gene3D" id="1.10.1670.10">
    <property type="entry name" value="Helix-hairpin-Helix base-excision DNA repair enzymes (C-terminal)"/>
    <property type="match status" value="1"/>
</dbReference>
<keyword evidence="7" id="KW-0456">Lyase</keyword>
<feature type="domain" description="HhH-GPD" evidence="15">
    <location>
        <begin position="127"/>
        <end position="301"/>
    </location>
</feature>
<dbReference type="Proteomes" id="UP000275078">
    <property type="component" value="Unassembled WGS sequence"/>
</dbReference>
<dbReference type="FunFam" id="1.10.340.30:FF:000006">
    <property type="entry name" value="N-glycosylase/DNA lyase isoform X2"/>
    <property type="match status" value="1"/>
</dbReference>
<dbReference type="EMBL" id="ML119645">
    <property type="protein sequence ID" value="RPA88293.1"/>
    <property type="molecule type" value="Genomic_DNA"/>
</dbReference>
<dbReference type="PANTHER" id="PTHR10242">
    <property type="entry name" value="8-OXOGUANINE DNA GLYCOSYLASE"/>
    <property type="match status" value="1"/>
</dbReference>
<dbReference type="GO" id="GO:0006285">
    <property type="term" value="P:base-excision repair, AP site formation"/>
    <property type="evidence" value="ECO:0007669"/>
    <property type="project" value="TreeGrafter"/>
</dbReference>
<dbReference type="Pfam" id="PF00730">
    <property type="entry name" value="HhH-GPD"/>
    <property type="match status" value="1"/>
</dbReference>
<keyword evidence="8" id="KW-0539">Nucleus</keyword>
<dbReference type="AlphaFoldDB" id="A0A3N4IQ18"/>
<comment type="similarity">
    <text evidence="2">Belongs to the type-1 OGG1 family.</text>
</comment>
<feature type="compositionally biased region" description="Basic and acidic residues" evidence="14">
    <location>
        <begin position="351"/>
        <end position="360"/>
    </location>
</feature>
<evidence type="ECO:0000256" key="6">
    <source>
        <dbReference type="ARBA" id="ARBA00023204"/>
    </source>
</evidence>
<keyword evidence="10" id="KW-0326">Glycosidase</keyword>
<evidence type="ECO:0000256" key="8">
    <source>
        <dbReference type="ARBA" id="ARBA00023242"/>
    </source>
</evidence>
<keyword evidence="5" id="KW-0378">Hydrolase</keyword>
<evidence type="ECO:0000256" key="1">
    <source>
        <dbReference type="ARBA" id="ARBA00004123"/>
    </source>
</evidence>
<dbReference type="GO" id="GO:0006289">
    <property type="term" value="P:nucleotide-excision repair"/>
    <property type="evidence" value="ECO:0007669"/>
    <property type="project" value="InterPro"/>
</dbReference>
<dbReference type="Pfam" id="PF07934">
    <property type="entry name" value="OGG_N"/>
    <property type="match status" value="1"/>
</dbReference>
<accession>A0A3N4IQ18</accession>
<protein>
    <recommendedName>
        <fullName evidence="13">N-glycosylase/DNA lyase</fullName>
        <ecNumber evidence="3">4.2.99.18</ecNumber>
    </recommendedName>
</protein>
<comment type="function">
    <text evidence="11">DNA repair enzyme that incises DNA at 8-oxoG residues. Excises 7,8-dihydro-8-oxoguanine and 2,6-diamino-4-hydroxy-5-N-methylformamidopyrimidine (FAPY) from damaged DNA. Has a beta-lyase activity that nicks DNA 3' to the lesion.</text>
</comment>
<evidence type="ECO:0000256" key="10">
    <source>
        <dbReference type="ARBA" id="ARBA00023295"/>
    </source>
</evidence>
<dbReference type="STRING" id="1160509.A0A3N4IQ18"/>
<evidence type="ECO:0000256" key="3">
    <source>
        <dbReference type="ARBA" id="ARBA00012720"/>
    </source>
</evidence>
<evidence type="ECO:0000259" key="15">
    <source>
        <dbReference type="SMART" id="SM00478"/>
    </source>
</evidence>
<evidence type="ECO:0000256" key="13">
    <source>
        <dbReference type="ARBA" id="ARBA00073127"/>
    </source>
</evidence>
<dbReference type="InterPro" id="IPR012904">
    <property type="entry name" value="OGG_N"/>
</dbReference>
<dbReference type="SMART" id="SM00478">
    <property type="entry name" value="ENDO3c"/>
    <property type="match status" value="1"/>
</dbReference>
<dbReference type="GO" id="GO:0003684">
    <property type="term" value="F:damaged DNA binding"/>
    <property type="evidence" value="ECO:0007669"/>
    <property type="project" value="InterPro"/>
</dbReference>
<keyword evidence="9" id="KW-0511">Multifunctional enzyme</keyword>
<organism evidence="16 17">
    <name type="scientific">Ascobolus immersus RN42</name>
    <dbReference type="NCBI Taxonomy" id="1160509"/>
    <lineage>
        <taxon>Eukaryota</taxon>
        <taxon>Fungi</taxon>
        <taxon>Dikarya</taxon>
        <taxon>Ascomycota</taxon>
        <taxon>Pezizomycotina</taxon>
        <taxon>Pezizomycetes</taxon>
        <taxon>Pezizales</taxon>
        <taxon>Ascobolaceae</taxon>
        <taxon>Ascobolus</taxon>
    </lineage>
</organism>
<evidence type="ECO:0000256" key="12">
    <source>
        <dbReference type="ARBA" id="ARBA00044632"/>
    </source>
</evidence>
<dbReference type="GO" id="GO:0034039">
    <property type="term" value="F:8-oxo-7,8-dihydroguanine DNA N-glycosylase activity"/>
    <property type="evidence" value="ECO:0007669"/>
    <property type="project" value="TreeGrafter"/>
</dbReference>
<feature type="region of interest" description="Disordered" evidence="14">
    <location>
        <begin position="351"/>
        <end position="376"/>
    </location>
</feature>
<dbReference type="Gene3D" id="1.10.340.30">
    <property type="entry name" value="Hypothetical protein, domain 2"/>
    <property type="match status" value="1"/>
</dbReference>
<comment type="catalytic activity">
    <reaction evidence="12">
        <text>2'-deoxyribonucleotide-(2'-deoxyribose 5'-phosphate)-2'-deoxyribonucleotide-DNA = a 3'-end 2'-deoxyribonucleotide-(2,3-dehydro-2,3-deoxyribose 5'-phosphate)-DNA + a 5'-end 5'-phospho-2'-deoxyribonucleoside-DNA + H(+)</text>
        <dbReference type="Rhea" id="RHEA:66592"/>
        <dbReference type="Rhea" id="RHEA-COMP:13180"/>
        <dbReference type="Rhea" id="RHEA-COMP:16897"/>
        <dbReference type="Rhea" id="RHEA-COMP:17067"/>
        <dbReference type="ChEBI" id="CHEBI:15378"/>
        <dbReference type="ChEBI" id="CHEBI:136412"/>
        <dbReference type="ChEBI" id="CHEBI:157695"/>
        <dbReference type="ChEBI" id="CHEBI:167181"/>
        <dbReference type="EC" id="4.2.99.18"/>
    </reaction>
</comment>
<reference evidence="16 17" key="1">
    <citation type="journal article" date="2018" name="Nat. Ecol. Evol.">
        <title>Pezizomycetes genomes reveal the molecular basis of ectomycorrhizal truffle lifestyle.</title>
        <authorList>
            <person name="Murat C."/>
            <person name="Payen T."/>
            <person name="Noel B."/>
            <person name="Kuo A."/>
            <person name="Morin E."/>
            <person name="Chen J."/>
            <person name="Kohler A."/>
            <person name="Krizsan K."/>
            <person name="Balestrini R."/>
            <person name="Da Silva C."/>
            <person name="Montanini B."/>
            <person name="Hainaut M."/>
            <person name="Levati E."/>
            <person name="Barry K.W."/>
            <person name="Belfiori B."/>
            <person name="Cichocki N."/>
            <person name="Clum A."/>
            <person name="Dockter R.B."/>
            <person name="Fauchery L."/>
            <person name="Guy J."/>
            <person name="Iotti M."/>
            <person name="Le Tacon F."/>
            <person name="Lindquist E.A."/>
            <person name="Lipzen A."/>
            <person name="Malagnac F."/>
            <person name="Mello A."/>
            <person name="Molinier V."/>
            <person name="Miyauchi S."/>
            <person name="Poulain J."/>
            <person name="Riccioni C."/>
            <person name="Rubini A."/>
            <person name="Sitrit Y."/>
            <person name="Splivallo R."/>
            <person name="Traeger S."/>
            <person name="Wang M."/>
            <person name="Zifcakova L."/>
            <person name="Wipf D."/>
            <person name="Zambonelli A."/>
            <person name="Paolocci F."/>
            <person name="Nowrousian M."/>
            <person name="Ottonello S."/>
            <person name="Baldrian P."/>
            <person name="Spatafora J.W."/>
            <person name="Henrissat B."/>
            <person name="Nagy L.G."/>
            <person name="Aury J.M."/>
            <person name="Wincker P."/>
            <person name="Grigoriev I.V."/>
            <person name="Bonfante P."/>
            <person name="Martin F.M."/>
        </authorList>
    </citation>
    <scope>NUCLEOTIDE SEQUENCE [LARGE SCALE GENOMIC DNA]</scope>
    <source>
        <strain evidence="16 17">RN42</strain>
    </source>
</reference>
<dbReference type="InterPro" id="IPR011257">
    <property type="entry name" value="DNA_glycosylase"/>
</dbReference>
<name>A0A3N4IQ18_ASCIM</name>
<keyword evidence="17" id="KW-1185">Reference proteome</keyword>
<sequence>MSAWKKFPVELSELCIDTVLRCGQSFRWKKTGETWSCALKGRVLLLQQEPDHLRYREIFPEAPVEAQGSGTSTIDLLNDYFNLSTDLKSLYKQWSDRDPHFSKKAITFTGIRMLRQDPWENLISFICSSNNNISRIGQMVGNLCIHYGPRIAEVDGTVYHDFPAPEKLAVKGVEETLRKLGFGYRAKYIAQTANMVVNELPEGWLMGLREKPYREAHDALLQLSGVGPKVADCICLMSLDKTEAVPVDTHVMQIATRDYKFNKIKSKSMTKALYDAVGDHFRELWGPGAGWAHSVLFTADLKSFADKEVGVVSKTTKKSKSTTVKKEVVEGESVIKAEEVTVKREANLNSSVKDEIKEDPWSDDQSSSSRKRKIETATVDALETTVVRRRLRSGRER</sequence>
<evidence type="ECO:0000256" key="7">
    <source>
        <dbReference type="ARBA" id="ARBA00023239"/>
    </source>
</evidence>
<dbReference type="OrthoDB" id="238681at2759"/>
<gene>
    <name evidence="16" type="ORF">BJ508DRAFT_410147</name>
</gene>
<evidence type="ECO:0000256" key="11">
    <source>
        <dbReference type="ARBA" id="ARBA00025652"/>
    </source>
</evidence>
<dbReference type="SUPFAM" id="SSF48150">
    <property type="entry name" value="DNA-glycosylase"/>
    <property type="match status" value="1"/>
</dbReference>
<dbReference type="PANTHER" id="PTHR10242:SF2">
    <property type="entry name" value="N-GLYCOSYLASE_DNA LYASE"/>
    <property type="match status" value="1"/>
</dbReference>
<keyword evidence="6" id="KW-0234">DNA repair</keyword>
<comment type="subcellular location">
    <subcellularLocation>
        <location evidence="1">Nucleus</location>
    </subcellularLocation>
</comment>
<evidence type="ECO:0000313" key="16">
    <source>
        <dbReference type="EMBL" id="RPA88293.1"/>
    </source>
</evidence>
<dbReference type="GO" id="GO:0005634">
    <property type="term" value="C:nucleus"/>
    <property type="evidence" value="ECO:0007669"/>
    <property type="project" value="UniProtKB-SubCell"/>
</dbReference>
<dbReference type="FunFam" id="1.10.1670.10:FF:000005">
    <property type="entry name" value="N-glycosylase/DNA lyase OGG1"/>
    <property type="match status" value="1"/>
</dbReference>
<dbReference type="EC" id="4.2.99.18" evidence="3"/>